<dbReference type="AlphaFoldDB" id="A0A212CLU3"/>
<dbReference type="Proteomes" id="UP000242450">
    <property type="component" value="Chromosome 17"/>
</dbReference>
<dbReference type="EMBL" id="MKHE01000017">
    <property type="protein sequence ID" value="OWK07016.1"/>
    <property type="molecule type" value="Genomic_DNA"/>
</dbReference>
<feature type="non-terminal residue" evidence="4">
    <location>
        <position position="1"/>
    </location>
</feature>
<keyword evidence="5" id="KW-1185">Reference proteome</keyword>
<reference evidence="4 5" key="1">
    <citation type="journal article" date="2018" name="Mol. Genet. Genomics">
        <title>The red deer Cervus elaphus genome CerEla1.0: sequencing, annotating, genes, and chromosomes.</title>
        <authorList>
            <person name="Bana N.A."/>
            <person name="Nyiri A."/>
            <person name="Nagy J."/>
            <person name="Frank K."/>
            <person name="Nagy T."/>
            <person name="Steger V."/>
            <person name="Schiller M."/>
            <person name="Lakatos P."/>
            <person name="Sugar L."/>
            <person name="Horn P."/>
            <person name="Barta E."/>
            <person name="Orosz L."/>
        </authorList>
    </citation>
    <scope>NUCLEOTIDE SEQUENCE [LARGE SCALE GENOMIC DNA]</scope>
    <source>
        <strain evidence="4">Hungarian</strain>
    </source>
</reference>
<evidence type="ECO:0000256" key="3">
    <source>
        <dbReference type="SAM" id="MobiDB-lite"/>
    </source>
</evidence>
<name>A0A212CLU3_CEREH</name>
<dbReference type="InterPro" id="IPR051165">
    <property type="entry name" value="Multifunctional_ANK_Repeat"/>
</dbReference>
<feature type="region of interest" description="Disordered" evidence="3">
    <location>
        <begin position="1"/>
        <end position="28"/>
    </location>
</feature>
<dbReference type="OrthoDB" id="20872at2759"/>
<evidence type="ECO:0000256" key="1">
    <source>
        <dbReference type="ARBA" id="ARBA00022737"/>
    </source>
</evidence>
<dbReference type="PANTHER" id="PTHR24123:SF49">
    <property type="entry name" value="ANKYRIN-2-LIKE ISOFORM X1"/>
    <property type="match status" value="1"/>
</dbReference>
<proteinExistence type="predicted"/>
<feature type="compositionally biased region" description="Acidic residues" evidence="3">
    <location>
        <begin position="1"/>
        <end position="23"/>
    </location>
</feature>
<gene>
    <name evidence="4" type="ORF">Celaphus_00018501</name>
</gene>
<keyword evidence="2" id="KW-0040">ANK repeat</keyword>
<accession>A0A212CLU3</accession>
<sequence length="192" mass="21919">ELTEELGELEASSDEEAMGDDMPDIPPETVTEEEYIDEHGHTVVKKVTRKIIRRFISSDGTEKEEITMQGTPQDSINIEEGDGYSKVIKRIVLKSDTEQSEALSYTGSHMKVYSPSLVENEVLKEDGSIIRRTTMSKARTQKRAVVKDQQGKRIYLEHLEDVPEALDQDDLQHDLQQLLRHFCKEDSKQEAQ</sequence>
<organism evidence="4 5">
    <name type="scientific">Cervus elaphus hippelaphus</name>
    <name type="common">European red deer</name>
    <dbReference type="NCBI Taxonomy" id="46360"/>
    <lineage>
        <taxon>Eukaryota</taxon>
        <taxon>Metazoa</taxon>
        <taxon>Chordata</taxon>
        <taxon>Craniata</taxon>
        <taxon>Vertebrata</taxon>
        <taxon>Euteleostomi</taxon>
        <taxon>Mammalia</taxon>
        <taxon>Eutheria</taxon>
        <taxon>Laurasiatheria</taxon>
        <taxon>Artiodactyla</taxon>
        <taxon>Ruminantia</taxon>
        <taxon>Pecora</taxon>
        <taxon>Cervidae</taxon>
        <taxon>Cervinae</taxon>
        <taxon>Cervus</taxon>
    </lineage>
</organism>
<evidence type="ECO:0000256" key="2">
    <source>
        <dbReference type="ARBA" id="ARBA00023043"/>
    </source>
</evidence>
<evidence type="ECO:0000313" key="4">
    <source>
        <dbReference type="EMBL" id="OWK07016.1"/>
    </source>
</evidence>
<evidence type="ECO:0008006" key="6">
    <source>
        <dbReference type="Google" id="ProtNLM"/>
    </source>
</evidence>
<protein>
    <recommendedName>
        <fullName evidence="6">ANK2</fullName>
    </recommendedName>
</protein>
<feature type="region of interest" description="Disordered" evidence="3">
    <location>
        <begin position="59"/>
        <end position="79"/>
    </location>
</feature>
<dbReference type="PANTHER" id="PTHR24123">
    <property type="entry name" value="ANKYRIN REPEAT-CONTAINING"/>
    <property type="match status" value="1"/>
</dbReference>
<comment type="caution">
    <text evidence="4">The sequence shown here is derived from an EMBL/GenBank/DDBJ whole genome shotgun (WGS) entry which is preliminary data.</text>
</comment>
<evidence type="ECO:0000313" key="5">
    <source>
        <dbReference type="Proteomes" id="UP000242450"/>
    </source>
</evidence>
<keyword evidence="1" id="KW-0677">Repeat</keyword>